<protein>
    <submittedName>
        <fullName evidence="2">Uncharacterized protein</fullName>
    </submittedName>
</protein>
<organism evidence="2 3">
    <name type="scientific">Ascochyta lentis</name>
    <dbReference type="NCBI Taxonomy" id="205686"/>
    <lineage>
        <taxon>Eukaryota</taxon>
        <taxon>Fungi</taxon>
        <taxon>Dikarya</taxon>
        <taxon>Ascomycota</taxon>
        <taxon>Pezizomycotina</taxon>
        <taxon>Dothideomycetes</taxon>
        <taxon>Pleosporomycetidae</taxon>
        <taxon>Pleosporales</taxon>
        <taxon>Pleosporineae</taxon>
        <taxon>Didymellaceae</taxon>
        <taxon>Ascochyta</taxon>
    </lineage>
</organism>
<reference evidence="2" key="2">
    <citation type="submission" date="2020-09" db="EMBL/GenBank/DDBJ databases">
        <title>Reference genome assembly for Australian Ascochyta lentis isolate Al4.</title>
        <authorList>
            <person name="Lee R.C."/>
            <person name="Farfan-Caceres L.M."/>
            <person name="Debler J.W."/>
            <person name="Williams A.H."/>
            <person name="Henares B.M."/>
        </authorList>
    </citation>
    <scope>NUCLEOTIDE SEQUENCE</scope>
    <source>
        <strain evidence="2">Al4</strain>
    </source>
</reference>
<reference evidence="2" key="1">
    <citation type="submission" date="2018-12" db="EMBL/GenBank/DDBJ databases">
        <authorList>
            <person name="Syme R.A."/>
            <person name="Farfan-Caceres L."/>
            <person name="Lichtenzveig J."/>
        </authorList>
    </citation>
    <scope>NUCLEOTIDE SEQUENCE</scope>
    <source>
        <strain evidence="2">Al4</strain>
    </source>
</reference>
<accession>A0A8H7J229</accession>
<gene>
    <name evidence="2" type="ORF">EKO04_006995</name>
</gene>
<dbReference type="EMBL" id="RZGK01000012">
    <property type="protein sequence ID" value="KAF9695072.1"/>
    <property type="molecule type" value="Genomic_DNA"/>
</dbReference>
<dbReference type="OrthoDB" id="4121058at2759"/>
<dbReference type="Proteomes" id="UP000651452">
    <property type="component" value="Unassembled WGS sequence"/>
</dbReference>
<evidence type="ECO:0000256" key="1">
    <source>
        <dbReference type="SAM" id="MobiDB-lite"/>
    </source>
</evidence>
<feature type="compositionally biased region" description="Low complexity" evidence="1">
    <location>
        <begin position="157"/>
        <end position="169"/>
    </location>
</feature>
<sequence>MAQPPLPVHDKSFSYQTRFLADPGNGVSHPRASPSKLILLLRPGGRESWRDEAWYFYTAQLLHYGLPFTQVKDDAKTCLWDALEDYTLEVPARILRLETKLRTRWQENVHRAEEQTAAPVTGNGSPGASGSDTASGSSGTDAVVELPLSSQSRDVLTNTSNTSSQPPTSKGNQLDTNTQGSAQTPSQVVHTTHTPAPVPAPTENGEPSPQTAMWNLRRDSKDMNTSATPYQPLPSISDNPTNSHNPYVLLSGPYQCLTNGAAGDWLKGDRFHLTLSYDFTRRRWWAAFSMGAWDGMIQVNPGPLTPDDVHAGRKFPLMWRLRNLRQRRVQEGVNCTGDVVISSEEISVRLFEVLGFGVLEFVGVRLEGLTLYRDLQCEWDVFCTTGSSG</sequence>
<name>A0A8H7J229_9PLEO</name>
<comment type="caution">
    <text evidence="2">The sequence shown here is derived from an EMBL/GenBank/DDBJ whole genome shotgun (WGS) entry which is preliminary data.</text>
</comment>
<feature type="compositionally biased region" description="Polar residues" evidence="1">
    <location>
        <begin position="170"/>
        <end position="187"/>
    </location>
</feature>
<evidence type="ECO:0000313" key="3">
    <source>
        <dbReference type="Proteomes" id="UP000651452"/>
    </source>
</evidence>
<feature type="region of interest" description="Disordered" evidence="1">
    <location>
        <begin position="110"/>
        <end position="212"/>
    </location>
</feature>
<evidence type="ECO:0000313" key="2">
    <source>
        <dbReference type="EMBL" id="KAF9695072.1"/>
    </source>
</evidence>
<feature type="compositionally biased region" description="Low complexity" evidence="1">
    <location>
        <begin position="126"/>
        <end position="142"/>
    </location>
</feature>
<dbReference type="AlphaFoldDB" id="A0A8H7J229"/>
<keyword evidence="3" id="KW-1185">Reference proteome</keyword>
<proteinExistence type="predicted"/>